<dbReference type="EMBL" id="CM035418">
    <property type="protein sequence ID" value="KAH7421974.1"/>
    <property type="molecule type" value="Genomic_DNA"/>
</dbReference>
<gene>
    <name evidence="2" type="ORF">KP509_13G084200</name>
</gene>
<keyword evidence="1" id="KW-1133">Transmembrane helix</keyword>
<organism evidence="2 3">
    <name type="scientific">Ceratopteris richardii</name>
    <name type="common">Triangle waterfern</name>
    <dbReference type="NCBI Taxonomy" id="49495"/>
    <lineage>
        <taxon>Eukaryota</taxon>
        <taxon>Viridiplantae</taxon>
        <taxon>Streptophyta</taxon>
        <taxon>Embryophyta</taxon>
        <taxon>Tracheophyta</taxon>
        <taxon>Polypodiopsida</taxon>
        <taxon>Polypodiidae</taxon>
        <taxon>Polypodiales</taxon>
        <taxon>Pteridineae</taxon>
        <taxon>Pteridaceae</taxon>
        <taxon>Parkerioideae</taxon>
        <taxon>Ceratopteris</taxon>
    </lineage>
</organism>
<evidence type="ECO:0000256" key="1">
    <source>
        <dbReference type="SAM" id="Phobius"/>
    </source>
</evidence>
<name>A0A8T2TKR2_CERRI</name>
<sequence length="101" mass="11236">MTSWRSSLGLGSCSLVCKTTLMARDPSPTGELTEWIQFFFCNLSGMVCVGREWWTCDTTPLSLSPLPPSPPISFNLPLLSFCSRIVILILVHMIFICVFCS</sequence>
<comment type="caution">
    <text evidence="2">The sequence shown here is derived from an EMBL/GenBank/DDBJ whole genome shotgun (WGS) entry which is preliminary data.</text>
</comment>
<reference evidence="2" key="1">
    <citation type="submission" date="2021-08" db="EMBL/GenBank/DDBJ databases">
        <title>WGS assembly of Ceratopteris richardii.</title>
        <authorList>
            <person name="Marchant D.B."/>
            <person name="Chen G."/>
            <person name="Jenkins J."/>
            <person name="Shu S."/>
            <person name="Leebens-Mack J."/>
            <person name="Grimwood J."/>
            <person name="Schmutz J."/>
            <person name="Soltis P."/>
            <person name="Soltis D."/>
            <person name="Chen Z.-H."/>
        </authorList>
    </citation>
    <scope>NUCLEOTIDE SEQUENCE</scope>
    <source>
        <strain evidence="2">Whitten #5841</strain>
        <tissue evidence="2">Leaf</tissue>
    </source>
</reference>
<accession>A0A8T2TKR2</accession>
<proteinExistence type="predicted"/>
<dbReference type="Proteomes" id="UP000825935">
    <property type="component" value="Chromosome 13"/>
</dbReference>
<keyword evidence="1" id="KW-0812">Transmembrane</keyword>
<protein>
    <submittedName>
        <fullName evidence="2">Uncharacterized protein</fullName>
    </submittedName>
</protein>
<feature type="transmembrane region" description="Helical" evidence="1">
    <location>
        <begin position="78"/>
        <end position="100"/>
    </location>
</feature>
<dbReference type="AlphaFoldDB" id="A0A8T2TKR2"/>
<keyword evidence="1" id="KW-0472">Membrane</keyword>
<evidence type="ECO:0000313" key="3">
    <source>
        <dbReference type="Proteomes" id="UP000825935"/>
    </source>
</evidence>
<evidence type="ECO:0000313" key="2">
    <source>
        <dbReference type="EMBL" id="KAH7421974.1"/>
    </source>
</evidence>
<keyword evidence="3" id="KW-1185">Reference proteome</keyword>